<dbReference type="Proteomes" id="UP000307507">
    <property type="component" value="Unassembled WGS sequence"/>
</dbReference>
<evidence type="ECO:0000313" key="2">
    <source>
        <dbReference type="Proteomes" id="UP000307507"/>
    </source>
</evidence>
<dbReference type="InterPro" id="IPR036297">
    <property type="entry name" value="PG0816-like_sf"/>
</dbReference>
<dbReference type="RefSeq" id="WP_136401505.1">
    <property type="nucleotide sequence ID" value="NZ_SSNZ01000001.1"/>
</dbReference>
<keyword evidence="2" id="KW-1185">Reference proteome</keyword>
<dbReference type="OrthoDB" id="660922at2"/>
<gene>
    <name evidence="1" type="ORF">E6C50_01875</name>
</gene>
<organism evidence="1 2">
    <name type="scientific">Flavobacterium supellecticarium</name>
    <dbReference type="NCBI Taxonomy" id="2565924"/>
    <lineage>
        <taxon>Bacteria</taxon>
        <taxon>Pseudomonadati</taxon>
        <taxon>Bacteroidota</taxon>
        <taxon>Flavobacteriia</taxon>
        <taxon>Flavobacteriales</taxon>
        <taxon>Flavobacteriaceae</taxon>
        <taxon>Flavobacterium</taxon>
    </lineage>
</organism>
<comment type="caution">
    <text evidence="1">The sequence shown here is derived from an EMBL/GenBank/DDBJ whole genome shotgun (WGS) entry which is preliminary data.</text>
</comment>
<accession>A0A4S4A3H2</accession>
<dbReference type="AlphaFoldDB" id="A0A4S4A3H2"/>
<proteinExistence type="predicted"/>
<reference evidence="1" key="1">
    <citation type="submission" date="2019-04" db="EMBL/GenBank/DDBJ databases">
        <title>Flavobacterium sp. nov. isolated from construction timber.</title>
        <authorList>
            <person name="Lin S.-Y."/>
            <person name="Chang C.-T."/>
            <person name="Young C.-C."/>
        </authorList>
    </citation>
    <scope>NUCLEOTIDE SEQUENCE [LARGE SCALE GENOMIC DNA]</scope>
    <source>
        <strain evidence="1">CC-CTC003</strain>
    </source>
</reference>
<dbReference type="SUPFAM" id="SSF140753">
    <property type="entry name" value="PG0816-like"/>
    <property type="match status" value="1"/>
</dbReference>
<evidence type="ECO:0000313" key="1">
    <source>
        <dbReference type="EMBL" id="THF52980.1"/>
    </source>
</evidence>
<protein>
    <recommendedName>
        <fullName evidence="3">DUF1896 domain-containing protein</fullName>
    </recommendedName>
</protein>
<evidence type="ECO:0008006" key="3">
    <source>
        <dbReference type="Google" id="ProtNLM"/>
    </source>
</evidence>
<dbReference type="EMBL" id="SSNZ01000001">
    <property type="protein sequence ID" value="THF52980.1"/>
    <property type="molecule type" value="Genomic_DNA"/>
</dbReference>
<sequence length="142" mass="16739">MFTILKEKLWAYIIEHNPELMFDLQENYSVGSYLDEQIKSVMPLVDELLEGGQPDYIVQERCMAELTAALKPSKFLYIKSVIEEEFPDDFDRLKEEGTLTYEVINLLQICTETFNQFDFSVETEDNRHLRYAIIAEVHNYLL</sequence>
<name>A0A4S4A3H2_9FLAO</name>